<dbReference type="SUPFAM" id="SSF53756">
    <property type="entry name" value="UDP-Glycosyltransferase/glycogen phosphorylase"/>
    <property type="match status" value="2"/>
</dbReference>
<keyword evidence="4" id="KW-1185">Reference proteome</keyword>
<name>A0A099T069_METMT</name>
<organism evidence="3 4">
    <name type="scientific">Methanococcoides methylutens</name>
    <dbReference type="NCBI Taxonomy" id="2226"/>
    <lineage>
        <taxon>Archaea</taxon>
        <taxon>Methanobacteriati</taxon>
        <taxon>Methanobacteriota</taxon>
        <taxon>Stenosarchaea group</taxon>
        <taxon>Methanomicrobia</taxon>
        <taxon>Methanosarcinales</taxon>
        <taxon>Methanosarcinaceae</taxon>
        <taxon>Methanococcoides</taxon>
    </lineage>
</organism>
<evidence type="ECO:0000313" key="3">
    <source>
        <dbReference type="EMBL" id="KGK98550.1"/>
    </source>
</evidence>
<dbReference type="Proteomes" id="UP000029859">
    <property type="component" value="Unassembled WGS sequence"/>
</dbReference>
<keyword evidence="1" id="KW-0328">Glycosyltransferase</keyword>
<sequence>MFERKCIIIAGEEAGPKSNKMGGIWNVIEAEVKTLAKMLEDGTIDEETTPRIFVACPYYGYSGSDWNKGLNRITDMSEFEDFVPDESLSLIIEKLREKGIELIVASKKISGIEILYLMFKTNDFCRTGVDYKGKHVCLENKIKAEAYELTGLDSLSYEEMGNRTEYTHYLNLSYAISEFVHTLVALREEKAKTYEDELISEFASSLMPSWHVSLHCHEFGVFYAIARLKKIGVPINSVATYHATIPGRVAGHLSIQKIRDNDRSWGDGVPKNMATLESLSSYADVVTAVGDSTKKEIKLFYDIDSIIVRNGIDIEIEDIDELWDKKLKLRTKIQELTSEKIYKTYNSVELSPERIIPIFSISRIEIENKGYPDLLDSLLILDRMVRIEVEAGRLDENYRVVCFIITAHGPKTNLPENFPIMLDEEVLIGEELRIQRMIEERGLECSRLPSASRYVSAVLYPQWLSSNDGGFNMTVDEFMAGCIAGIFPSKYEPFLLTGLEAGKEATPSIVSKVCGFSDALKTVKRLVMGMGGVLVVDNIDQSYLETIADYALTMDYFIDTYTDDKTKYNFLCQEANLLAKDMNWQEPTKQYYEMLTGIKAKHEMKDL</sequence>
<protein>
    <submittedName>
        <fullName evidence="3">Glycogen synthase</fullName>
    </submittedName>
</protein>
<proteinExistence type="predicted"/>
<evidence type="ECO:0000313" key="4">
    <source>
        <dbReference type="Proteomes" id="UP000029859"/>
    </source>
</evidence>
<keyword evidence="2" id="KW-0808">Transferase</keyword>
<dbReference type="GO" id="GO:0005978">
    <property type="term" value="P:glycogen biosynthetic process"/>
    <property type="evidence" value="ECO:0007669"/>
    <property type="project" value="InterPro"/>
</dbReference>
<dbReference type="GO" id="GO:0005737">
    <property type="term" value="C:cytoplasm"/>
    <property type="evidence" value="ECO:0007669"/>
    <property type="project" value="TreeGrafter"/>
</dbReference>
<gene>
    <name evidence="3" type="ORF">LI82_06650</name>
</gene>
<comment type="caution">
    <text evidence="3">The sequence shown here is derived from an EMBL/GenBank/DDBJ whole genome shotgun (WGS) entry which is preliminary data.</text>
</comment>
<dbReference type="AlphaFoldDB" id="A0A099T069"/>
<dbReference type="PANTHER" id="PTHR10176">
    <property type="entry name" value="GLYCOGEN SYNTHASE"/>
    <property type="match status" value="1"/>
</dbReference>
<dbReference type="EMBL" id="JRHO01000013">
    <property type="protein sequence ID" value="KGK98550.1"/>
    <property type="molecule type" value="Genomic_DNA"/>
</dbReference>
<dbReference type="RefSeq" id="WP_081955761.1">
    <property type="nucleotide sequence ID" value="NZ_CAAGSM010000010.1"/>
</dbReference>
<accession>A0A099T069</accession>
<evidence type="ECO:0000256" key="2">
    <source>
        <dbReference type="ARBA" id="ARBA00022679"/>
    </source>
</evidence>
<evidence type="ECO:0000256" key="1">
    <source>
        <dbReference type="ARBA" id="ARBA00022676"/>
    </source>
</evidence>
<dbReference type="PANTHER" id="PTHR10176:SF3">
    <property type="entry name" value="GLYCOGEN [STARCH] SYNTHASE"/>
    <property type="match status" value="1"/>
</dbReference>
<dbReference type="Gene3D" id="3.40.50.2000">
    <property type="entry name" value="Glycogen Phosphorylase B"/>
    <property type="match status" value="2"/>
</dbReference>
<dbReference type="GO" id="GO:0004373">
    <property type="term" value="F:alpha-1,4-glucan glucosyltransferase (UDP-glucose donor) activity"/>
    <property type="evidence" value="ECO:0007669"/>
    <property type="project" value="InterPro"/>
</dbReference>
<dbReference type="InterPro" id="IPR008631">
    <property type="entry name" value="Glycogen_synth"/>
</dbReference>
<dbReference type="OrthoDB" id="147154at2157"/>
<dbReference type="Pfam" id="PF05693">
    <property type="entry name" value="Glycogen_syn"/>
    <property type="match status" value="1"/>
</dbReference>
<reference evidence="3 4" key="1">
    <citation type="submission" date="2014-09" db="EMBL/GenBank/DDBJ databases">
        <title>Draft genome sequence of an obligately methylotrophic methanogen, Methanococcoides methylutens, isolated from marine sediment.</title>
        <authorList>
            <person name="Guan Y."/>
            <person name="Ngugi D.K."/>
            <person name="Blom J."/>
            <person name="Ali S."/>
            <person name="Ferry J.G."/>
            <person name="Stingl U."/>
        </authorList>
    </citation>
    <scope>NUCLEOTIDE SEQUENCE [LARGE SCALE GENOMIC DNA]</scope>
    <source>
        <strain evidence="3 4">DSM 2657</strain>
    </source>
</reference>